<dbReference type="EMBL" id="JAYMYQ010000023">
    <property type="protein sequence ID" value="KAK7298946.1"/>
    <property type="molecule type" value="Genomic_DNA"/>
</dbReference>
<dbReference type="EMBL" id="JAYMYQ010000084">
    <property type="protein sequence ID" value="KAK7296127.1"/>
    <property type="molecule type" value="Genomic_DNA"/>
</dbReference>
<dbReference type="Proteomes" id="UP001367508">
    <property type="component" value="Unassembled WGS sequence"/>
</dbReference>
<reference evidence="1 3" key="1">
    <citation type="submission" date="2024-01" db="EMBL/GenBank/DDBJ databases">
        <title>The genomes of 5 underutilized Papilionoideae crops provide insights into root nodulation and disease resistanc.</title>
        <authorList>
            <person name="Jiang F."/>
        </authorList>
    </citation>
    <scope>NUCLEOTIDE SEQUENCE [LARGE SCALE GENOMIC DNA]</scope>
    <source>
        <strain evidence="1">LVBAO_FW01</strain>
        <tissue evidence="1">Leaves</tissue>
    </source>
</reference>
<sequence length="87" mass="9840">MLTRRSSVEERKVSGGELPWLQVTKQISIPSGWSQGGYPRWIDSIEEGYWKVRIAEGDEPKTTSVTRYGMTRSTRVLSHPTTVTGKD</sequence>
<gene>
    <name evidence="2" type="ORF">VNO77_46268</name>
    <name evidence="1" type="ORF">VNO77_50717</name>
</gene>
<proteinExistence type="predicted"/>
<evidence type="ECO:0000313" key="2">
    <source>
        <dbReference type="EMBL" id="KAK7298946.1"/>
    </source>
</evidence>
<evidence type="ECO:0000313" key="3">
    <source>
        <dbReference type="Proteomes" id="UP001367508"/>
    </source>
</evidence>
<organism evidence="1 3">
    <name type="scientific">Canavalia gladiata</name>
    <name type="common">Sword bean</name>
    <name type="synonym">Dolichos gladiatus</name>
    <dbReference type="NCBI Taxonomy" id="3824"/>
    <lineage>
        <taxon>Eukaryota</taxon>
        <taxon>Viridiplantae</taxon>
        <taxon>Streptophyta</taxon>
        <taxon>Embryophyta</taxon>
        <taxon>Tracheophyta</taxon>
        <taxon>Spermatophyta</taxon>
        <taxon>Magnoliopsida</taxon>
        <taxon>eudicotyledons</taxon>
        <taxon>Gunneridae</taxon>
        <taxon>Pentapetalae</taxon>
        <taxon>rosids</taxon>
        <taxon>fabids</taxon>
        <taxon>Fabales</taxon>
        <taxon>Fabaceae</taxon>
        <taxon>Papilionoideae</taxon>
        <taxon>50 kb inversion clade</taxon>
        <taxon>NPAAA clade</taxon>
        <taxon>indigoferoid/millettioid clade</taxon>
        <taxon>Phaseoleae</taxon>
        <taxon>Canavalia</taxon>
    </lineage>
</organism>
<name>A0AAN9JBV1_CANGL</name>
<keyword evidence="3" id="KW-1185">Reference proteome</keyword>
<protein>
    <submittedName>
        <fullName evidence="1">Uncharacterized protein</fullName>
    </submittedName>
</protein>
<accession>A0AAN9JBV1</accession>
<comment type="caution">
    <text evidence="1">The sequence shown here is derived from an EMBL/GenBank/DDBJ whole genome shotgun (WGS) entry which is preliminary data.</text>
</comment>
<evidence type="ECO:0000313" key="1">
    <source>
        <dbReference type="EMBL" id="KAK7296127.1"/>
    </source>
</evidence>
<dbReference type="AlphaFoldDB" id="A0AAN9JBV1"/>